<accession>A0A816KKH2</accession>
<organism evidence="1">
    <name type="scientific">Brassica napus</name>
    <name type="common">Rape</name>
    <dbReference type="NCBI Taxonomy" id="3708"/>
    <lineage>
        <taxon>Eukaryota</taxon>
        <taxon>Viridiplantae</taxon>
        <taxon>Streptophyta</taxon>
        <taxon>Embryophyta</taxon>
        <taxon>Tracheophyta</taxon>
        <taxon>Spermatophyta</taxon>
        <taxon>Magnoliopsida</taxon>
        <taxon>eudicotyledons</taxon>
        <taxon>Gunneridae</taxon>
        <taxon>Pentapetalae</taxon>
        <taxon>rosids</taxon>
        <taxon>malvids</taxon>
        <taxon>Brassicales</taxon>
        <taxon>Brassicaceae</taxon>
        <taxon>Brassiceae</taxon>
        <taxon>Brassica</taxon>
    </lineage>
</organism>
<gene>
    <name evidence="1" type="ORF">DARMORV10_C02P52410.1</name>
</gene>
<proteinExistence type="predicted"/>
<dbReference type="Proteomes" id="UP001295469">
    <property type="component" value="Chromosome C02"/>
</dbReference>
<reference evidence="1" key="1">
    <citation type="submission" date="2021-01" db="EMBL/GenBank/DDBJ databases">
        <authorList>
            <consortium name="Genoscope - CEA"/>
            <person name="William W."/>
        </authorList>
    </citation>
    <scope>NUCLEOTIDE SEQUENCE</scope>
</reference>
<protein>
    <submittedName>
        <fullName evidence="1">(rape) hypothetical protein</fullName>
    </submittedName>
</protein>
<dbReference type="EMBL" id="HG994366">
    <property type="protein sequence ID" value="CAF1920087.1"/>
    <property type="molecule type" value="Genomic_DNA"/>
</dbReference>
<sequence>MAVVVGFRVSMVDLSFPFQIHLLGFVAHIEGEMAWLPMDHLVCRFLMVVVAFSRLLVQVSSTASWKADLFVSSTRLTEASLDVCFPLRNRNRNRNHRFEITFPFFKT</sequence>
<name>A0A816KKH2_BRANA</name>
<dbReference type="AlphaFoldDB" id="A0A816KKH2"/>
<evidence type="ECO:0000313" key="1">
    <source>
        <dbReference type="EMBL" id="CAF1920087.1"/>
    </source>
</evidence>